<comment type="caution">
    <text evidence="7">The sequence shown here is derived from an EMBL/GenBank/DDBJ whole genome shotgun (WGS) entry which is preliminary data.</text>
</comment>
<keyword evidence="2 6" id="KW-0732">Signal</keyword>
<dbReference type="PROSITE" id="PS51257">
    <property type="entry name" value="PROKAR_LIPOPROTEIN"/>
    <property type="match status" value="1"/>
</dbReference>
<dbReference type="PANTHER" id="PTHR43649:SF33">
    <property type="entry name" value="POLYGALACTURONAN_RHAMNOGALACTURONAN-BINDING PROTEIN YTCQ"/>
    <property type="match status" value="1"/>
</dbReference>
<evidence type="ECO:0000256" key="3">
    <source>
        <dbReference type="ARBA" id="ARBA00023136"/>
    </source>
</evidence>
<evidence type="ECO:0000313" key="7">
    <source>
        <dbReference type="EMBL" id="GHO50698.1"/>
    </source>
</evidence>
<evidence type="ECO:0000256" key="4">
    <source>
        <dbReference type="ARBA" id="ARBA00023139"/>
    </source>
</evidence>
<keyword evidence="8" id="KW-1185">Reference proteome</keyword>
<feature type="chain" id="PRO_5035281331" description="Extracellular solute-binding protein" evidence="6">
    <location>
        <begin position="29"/>
        <end position="528"/>
    </location>
</feature>
<evidence type="ECO:0000256" key="5">
    <source>
        <dbReference type="ARBA" id="ARBA00023288"/>
    </source>
</evidence>
<organism evidence="7 8">
    <name type="scientific">Ktedonospora formicarum</name>
    <dbReference type="NCBI Taxonomy" id="2778364"/>
    <lineage>
        <taxon>Bacteria</taxon>
        <taxon>Bacillati</taxon>
        <taxon>Chloroflexota</taxon>
        <taxon>Ktedonobacteria</taxon>
        <taxon>Ktedonobacterales</taxon>
        <taxon>Ktedonobacteraceae</taxon>
        <taxon>Ktedonospora</taxon>
    </lineage>
</organism>
<evidence type="ECO:0000313" key="8">
    <source>
        <dbReference type="Proteomes" id="UP000612362"/>
    </source>
</evidence>
<dbReference type="PANTHER" id="PTHR43649">
    <property type="entry name" value="ARABINOSE-BINDING PROTEIN-RELATED"/>
    <property type="match status" value="1"/>
</dbReference>
<evidence type="ECO:0000256" key="1">
    <source>
        <dbReference type="ARBA" id="ARBA00022475"/>
    </source>
</evidence>
<keyword evidence="1" id="KW-1003">Cell membrane</keyword>
<dbReference type="AlphaFoldDB" id="A0A8J3MYE1"/>
<keyword evidence="3" id="KW-0472">Membrane</keyword>
<reference evidence="7" key="1">
    <citation type="submission" date="2020-10" db="EMBL/GenBank/DDBJ databases">
        <title>Taxonomic study of unclassified bacteria belonging to the class Ktedonobacteria.</title>
        <authorList>
            <person name="Yabe S."/>
            <person name="Wang C.M."/>
            <person name="Zheng Y."/>
            <person name="Sakai Y."/>
            <person name="Cavaletti L."/>
            <person name="Monciardini P."/>
            <person name="Donadio S."/>
        </authorList>
    </citation>
    <scope>NUCLEOTIDE SEQUENCE</scope>
    <source>
        <strain evidence="7">SOSP1-1</strain>
    </source>
</reference>
<proteinExistence type="predicted"/>
<sequence length="528" mass="58255">MKGVSTARTSIVWSCLLLTLLLSPLVAACSWGNSTSNGPVDLTLWTVPSAGEVGNPPPDWFLTKTVREKLNINLKVTFLPYGDDGDNKMNAAAAANGLPDFFQVPANNNIFLQWVRQGLIAPVDSLFPLMPGRTKDRYSDPQMQKIATMNGKPYVLQEKAGLNKRQTLFIRKDWLDKLGLKEPKTLDDFFNVAKAFTQRDPDGNGKNDTYGFAATINTSAPELGSGWRMFFGAYGLPDVWNFNTPGKASLSLRDPGYLQAVEFLRKLSDNKLIDPAWPTLNTNDFRAGWKQQGKYGIISEDFCAAICQANYQAFDTNYPNGVWQPLAPPQGPNGQSYMGTFTNVGLRIAVSKKALDAGKGPAIAKFLEWTNTGEGYYLTAFGQEGVHYKFDAQGNVTGEGVPVPFYSHEAAPLNQIRALVYKNTTAELKARYNSFKTKNGRTIDPIEIYQTIGTFPWRDQTGGFVIQPAPNQADINRYVDENLVQFITGQKALNDGSWQTFITGLDGLSVSDWETKANQDLKAGGFLP</sequence>
<keyword evidence="4" id="KW-0564">Palmitate</keyword>
<dbReference type="InterPro" id="IPR050490">
    <property type="entry name" value="Bact_solute-bd_prot1"/>
</dbReference>
<keyword evidence="5" id="KW-0449">Lipoprotein</keyword>
<accession>A0A8J3MYE1</accession>
<name>A0A8J3MYE1_9CHLR</name>
<dbReference type="SUPFAM" id="SSF53850">
    <property type="entry name" value="Periplasmic binding protein-like II"/>
    <property type="match status" value="1"/>
</dbReference>
<dbReference type="Proteomes" id="UP000612362">
    <property type="component" value="Unassembled WGS sequence"/>
</dbReference>
<dbReference type="Gene3D" id="3.40.190.10">
    <property type="entry name" value="Periplasmic binding protein-like II"/>
    <property type="match status" value="2"/>
</dbReference>
<evidence type="ECO:0000256" key="6">
    <source>
        <dbReference type="SAM" id="SignalP"/>
    </source>
</evidence>
<feature type="signal peptide" evidence="6">
    <location>
        <begin position="1"/>
        <end position="28"/>
    </location>
</feature>
<dbReference type="InterPro" id="IPR006059">
    <property type="entry name" value="SBP"/>
</dbReference>
<dbReference type="RefSeq" id="WP_220199676.1">
    <property type="nucleotide sequence ID" value="NZ_BNJF01000009.1"/>
</dbReference>
<evidence type="ECO:0008006" key="9">
    <source>
        <dbReference type="Google" id="ProtNLM"/>
    </source>
</evidence>
<dbReference type="Pfam" id="PF13416">
    <property type="entry name" value="SBP_bac_8"/>
    <property type="match status" value="1"/>
</dbReference>
<protein>
    <recommendedName>
        <fullName evidence="9">Extracellular solute-binding protein</fullName>
    </recommendedName>
</protein>
<gene>
    <name evidence="7" type="ORF">KSX_88610</name>
</gene>
<dbReference type="EMBL" id="BNJF01000009">
    <property type="protein sequence ID" value="GHO50698.1"/>
    <property type="molecule type" value="Genomic_DNA"/>
</dbReference>
<evidence type="ECO:0000256" key="2">
    <source>
        <dbReference type="ARBA" id="ARBA00022729"/>
    </source>
</evidence>